<organism evidence="1 2">
    <name type="scientific">Coprinellus micaceus</name>
    <name type="common">Glistening ink-cap mushroom</name>
    <name type="synonym">Coprinus micaceus</name>
    <dbReference type="NCBI Taxonomy" id="71717"/>
    <lineage>
        <taxon>Eukaryota</taxon>
        <taxon>Fungi</taxon>
        <taxon>Dikarya</taxon>
        <taxon>Basidiomycota</taxon>
        <taxon>Agaricomycotina</taxon>
        <taxon>Agaricomycetes</taxon>
        <taxon>Agaricomycetidae</taxon>
        <taxon>Agaricales</taxon>
        <taxon>Agaricineae</taxon>
        <taxon>Psathyrellaceae</taxon>
        <taxon>Coprinellus</taxon>
    </lineage>
</organism>
<evidence type="ECO:0000313" key="1">
    <source>
        <dbReference type="EMBL" id="TEB29254.1"/>
    </source>
</evidence>
<gene>
    <name evidence="1" type="ORF">FA13DRAFT_1755629</name>
</gene>
<comment type="caution">
    <text evidence="1">The sequence shown here is derived from an EMBL/GenBank/DDBJ whole genome shotgun (WGS) entry which is preliminary data.</text>
</comment>
<dbReference type="InterPro" id="IPR027417">
    <property type="entry name" value="P-loop_NTPase"/>
</dbReference>
<reference evidence="1 2" key="1">
    <citation type="journal article" date="2019" name="Nat. Ecol. Evol.">
        <title>Megaphylogeny resolves global patterns of mushroom evolution.</title>
        <authorList>
            <person name="Varga T."/>
            <person name="Krizsan K."/>
            <person name="Foldi C."/>
            <person name="Dima B."/>
            <person name="Sanchez-Garcia M."/>
            <person name="Sanchez-Ramirez S."/>
            <person name="Szollosi G.J."/>
            <person name="Szarkandi J.G."/>
            <person name="Papp V."/>
            <person name="Albert L."/>
            <person name="Andreopoulos W."/>
            <person name="Angelini C."/>
            <person name="Antonin V."/>
            <person name="Barry K.W."/>
            <person name="Bougher N.L."/>
            <person name="Buchanan P."/>
            <person name="Buyck B."/>
            <person name="Bense V."/>
            <person name="Catcheside P."/>
            <person name="Chovatia M."/>
            <person name="Cooper J."/>
            <person name="Damon W."/>
            <person name="Desjardin D."/>
            <person name="Finy P."/>
            <person name="Geml J."/>
            <person name="Haridas S."/>
            <person name="Hughes K."/>
            <person name="Justo A."/>
            <person name="Karasinski D."/>
            <person name="Kautmanova I."/>
            <person name="Kiss B."/>
            <person name="Kocsube S."/>
            <person name="Kotiranta H."/>
            <person name="LaButti K.M."/>
            <person name="Lechner B.E."/>
            <person name="Liimatainen K."/>
            <person name="Lipzen A."/>
            <person name="Lukacs Z."/>
            <person name="Mihaltcheva S."/>
            <person name="Morgado L.N."/>
            <person name="Niskanen T."/>
            <person name="Noordeloos M.E."/>
            <person name="Ohm R.A."/>
            <person name="Ortiz-Santana B."/>
            <person name="Ovrebo C."/>
            <person name="Racz N."/>
            <person name="Riley R."/>
            <person name="Savchenko A."/>
            <person name="Shiryaev A."/>
            <person name="Soop K."/>
            <person name="Spirin V."/>
            <person name="Szebenyi C."/>
            <person name="Tomsovsky M."/>
            <person name="Tulloss R.E."/>
            <person name="Uehling J."/>
            <person name="Grigoriev I.V."/>
            <person name="Vagvolgyi C."/>
            <person name="Papp T."/>
            <person name="Martin F.M."/>
            <person name="Miettinen O."/>
            <person name="Hibbett D.S."/>
            <person name="Nagy L.G."/>
        </authorList>
    </citation>
    <scope>NUCLEOTIDE SEQUENCE [LARGE SCALE GENOMIC DNA]</scope>
    <source>
        <strain evidence="1 2">FP101781</strain>
    </source>
</reference>
<dbReference type="OrthoDB" id="6362633at2759"/>
<dbReference type="STRING" id="71717.A0A4Y7T5M5"/>
<dbReference type="AlphaFoldDB" id="A0A4Y7T5M5"/>
<keyword evidence="2" id="KW-1185">Reference proteome</keyword>
<dbReference type="EMBL" id="QPFP01000028">
    <property type="protein sequence ID" value="TEB29254.1"/>
    <property type="molecule type" value="Genomic_DNA"/>
</dbReference>
<dbReference type="Proteomes" id="UP000298030">
    <property type="component" value="Unassembled WGS sequence"/>
</dbReference>
<name>A0A4Y7T5M5_COPMI</name>
<protein>
    <submittedName>
        <fullName evidence="1">P-loop containing nucleoside triphosphate hydrolase protein</fullName>
    </submittedName>
</protein>
<keyword evidence="1" id="KW-0378">Hydrolase</keyword>
<accession>A0A4Y7T5M5</accession>
<dbReference type="Gene3D" id="3.40.50.300">
    <property type="entry name" value="P-loop containing nucleotide triphosphate hydrolases"/>
    <property type="match status" value="2"/>
</dbReference>
<proteinExistence type="predicted"/>
<dbReference type="SUPFAM" id="SSF52540">
    <property type="entry name" value="P-loop containing nucleoside triphosphate hydrolases"/>
    <property type="match status" value="1"/>
</dbReference>
<evidence type="ECO:0000313" key="2">
    <source>
        <dbReference type="Proteomes" id="UP000298030"/>
    </source>
</evidence>
<dbReference type="GO" id="GO:0016787">
    <property type="term" value="F:hydrolase activity"/>
    <property type="evidence" value="ECO:0007669"/>
    <property type="project" value="UniProtKB-KW"/>
</dbReference>
<dbReference type="PANTHER" id="PTHR10285">
    <property type="entry name" value="URIDINE KINASE"/>
    <property type="match status" value="1"/>
</dbReference>
<sequence length="235" mass="26459">MEEEIQELAKQLVEKLKHLPNGERHLVGIAGSPASGKSTLAQLLVDDVNKALQSQGLDSDSQAILVGLDGWHLTRAQLDAFPDPKLAHDRRGSHWTFDGPGYVDFVRSLRTEGELQILSAPTFGHALKDPTPEAIAIHPYHRIVAIEGLYTFLSTEPWKAASELLDERWWIEVNEEEAQRRLIKRHVVSGVAKDEEEALWRAEQNDLPNGRFIRDNMLQPTKIIQSKHDDTLSSL</sequence>